<dbReference type="EMBL" id="MUXU01000098">
    <property type="protein sequence ID" value="OOR86738.1"/>
    <property type="molecule type" value="Genomic_DNA"/>
</dbReference>
<evidence type="ECO:0000313" key="1">
    <source>
        <dbReference type="EMBL" id="OOR86738.1"/>
    </source>
</evidence>
<dbReference type="EMBL" id="UGQE01000004">
    <property type="protein sequence ID" value="STZ14037.1"/>
    <property type="molecule type" value="Genomic_DNA"/>
</dbReference>
<protein>
    <submittedName>
        <fullName evidence="1">Uncharacterized protein</fullName>
    </submittedName>
</protein>
<accession>A0A1S9ZTF4</accession>
<dbReference type="OrthoDB" id="1026409at2"/>
<organism evidence="1 3">
    <name type="scientific">Moraxella caviae</name>
    <dbReference type="NCBI Taxonomy" id="34060"/>
    <lineage>
        <taxon>Bacteria</taxon>
        <taxon>Pseudomonadati</taxon>
        <taxon>Pseudomonadota</taxon>
        <taxon>Gammaproteobacteria</taxon>
        <taxon>Moraxellales</taxon>
        <taxon>Moraxellaceae</taxon>
        <taxon>Moraxella</taxon>
    </lineage>
</organism>
<dbReference type="Proteomes" id="UP000190435">
    <property type="component" value="Unassembled WGS sequence"/>
</dbReference>
<dbReference type="SUPFAM" id="SSF158682">
    <property type="entry name" value="TerB-like"/>
    <property type="match status" value="1"/>
</dbReference>
<dbReference type="AlphaFoldDB" id="A0A1S9ZTF4"/>
<evidence type="ECO:0000313" key="2">
    <source>
        <dbReference type="EMBL" id="STZ14037.1"/>
    </source>
</evidence>
<dbReference type="RefSeq" id="WP_078277620.1">
    <property type="nucleotide sequence ID" value="NZ_CAACXO010000052.1"/>
</dbReference>
<reference evidence="2 4" key="2">
    <citation type="submission" date="2018-06" db="EMBL/GenBank/DDBJ databases">
        <authorList>
            <consortium name="Pathogen Informatics"/>
            <person name="Doyle S."/>
        </authorList>
    </citation>
    <scope>NUCLEOTIDE SEQUENCE [LARGE SCALE GENOMIC DNA]</scope>
    <source>
        <strain evidence="2 4">NCTC10293</strain>
    </source>
</reference>
<evidence type="ECO:0000313" key="4">
    <source>
        <dbReference type="Proteomes" id="UP000255279"/>
    </source>
</evidence>
<evidence type="ECO:0000313" key="3">
    <source>
        <dbReference type="Proteomes" id="UP000190435"/>
    </source>
</evidence>
<reference evidence="1 3" key="1">
    <citation type="submission" date="2017-02" db="EMBL/GenBank/DDBJ databases">
        <title>Draft genome sequence of Moraxella caviae CCUG 355 type strain.</title>
        <authorList>
            <person name="Engstrom-Jakobsson H."/>
            <person name="Salva-Serra F."/>
            <person name="Thorell K."/>
            <person name="Gonzales-Siles L."/>
            <person name="Karlsson R."/>
            <person name="Boulund F."/>
            <person name="Engstrand L."/>
            <person name="Moore E."/>
        </authorList>
    </citation>
    <scope>NUCLEOTIDE SEQUENCE [LARGE SCALE GENOMIC DNA]</scope>
    <source>
        <strain evidence="1 3">CCUG 355</strain>
    </source>
</reference>
<name>A0A1S9ZTF4_9GAMM</name>
<dbReference type="Proteomes" id="UP000255279">
    <property type="component" value="Unassembled WGS sequence"/>
</dbReference>
<dbReference type="InterPro" id="IPR029024">
    <property type="entry name" value="TerB-like"/>
</dbReference>
<sequence length="264" mass="29803">MSFFAGIKAKWNAKMDKVLKIGDFDKQLTEIIADGVVTNNELETIKRLIQEYGLTEKDLNIVGVKAFRAAFKAMMSDNIITQQEESDLLAIKDILCVQNELVTKEMAVLLEHQELRNIQNGILPVIETGGILLQRDEQVHFLLDCSLREERVVRRSYQGGSQGVSVRVAKGVSFRVGQHKGRMVSERDVVVVDTGNLAVTNKRIMFLGSQKSFDVIYKQLIGYQVYSNGLDVHTSTGKTRQIIFDNKQFKADVLQLILDRVTIQ</sequence>
<gene>
    <name evidence="1" type="ORF">B0181_11490</name>
    <name evidence="2" type="ORF">NCTC10293_01626</name>
</gene>
<proteinExistence type="predicted"/>
<keyword evidence="3" id="KW-1185">Reference proteome</keyword>